<name>A0AAF3E932_9BILA</name>
<dbReference type="Proteomes" id="UP000887575">
    <property type="component" value="Unassembled WGS sequence"/>
</dbReference>
<dbReference type="AlphaFoldDB" id="A0AAF3E932"/>
<dbReference type="PANTHER" id="PTHR12484">
    <property type="entry name" value="B-LYMPHOCYTE ANTIGEN-RELATED"/>
    <property type="match status" value="1"/>
</dbReference>
<dbReference type="Pfam" id="PF25015">
    <property type="entry name" value="RBD_AKAP-17A"/>
    <property type="match status" value="1"/>
</dbReference>
<accession>A0AAF3E932</accession>
<dbReference type="WBParaSite" id="MBELARI_LOCUS10420">
    <property type="protein sequence ID" value="MBELARI_LOCUS10420"/>
    <property type="gene ID" value="MBELARI_LOCUS10420"/>
</dbReference>
<keyword evidence="2" id="KW-1185">Reference proteome</keyword>
<organism evidence="2 3">
    <name type="scientific">Mesorhabditis belari</name>
    <dbReference type="NCBI Taxonomy" id="2138241"/>
    <lineage>
        <taxon>Eukaryota</taxon>
        <taxon>Metazoa</taxon>
        <taxon>Ecdysozoa</taxon>
        <taxon>Nematoda</taxon>
        <taxon>Chromadorea</taxon>
        <taxon>Rhabditida</taxon>
        <taxon>Rhabditina</taxon>
        <taxon>Rhabditomorpha</taxon>
        <taxon>Rhabditoidea</taxon>
        <taxon>Rhabditidae</taxon>
        <taxon>Mesorhabditinae</taxon>
        <taxon>Mesorhabditis</taxon>
    </lineage>
</organism>
<evidence type="ECO:0000256" key="1">
    <source>
        <dbReference type="SAM" id="Coils"/>
    </source>
</evidence>
<feature type="coiled-coil region" evidence="1">
    <location>
        <begin position="263"/>
        <end position="323"/>
    </location>
</feature>
<dbReference type="PANTHER" id="PTHR12484:SF4">
    <property type="entry name" value="A-KINASE ANCHOR PROTEIN 17A"/>
    <property type="match status" value="1"/>
</dbReference>
<evidence type="ECO:0000313" key="3">
    <source>
        <dbReference type="WBParaSite" id="MBELARI_LOCUS10420"/>
    </source>
</evidence>
<sequence length="446" mass="51995">MVPAREDVMFDAKLGIFLRPYYKVKIEIKLPSISIPGQSISNWDLMEKLKKSASPVKMDGIRVVDSNTTSVVFDAELLTRKELSLVKHSLDGMGLKVVGWSEPLKVACSEATSDFPTRHAWEKHFGDSAEKKEPGLRPDTIHLSKVPANWFNDGIIDGPCERLFKKTFEAFGCVRLVDIPICDPLRIQMNPRISGLPKKTASFGPEILFDGYVQFVDLTAFTQAMEALRDRKWIRKVNGKEYTANVRIDFDRSEHLSNGKLVMREAEKDRLMAEQRKKVEEDRKNALELEKKAGLELELKEKRRLEREENRRLKRELAKRRAEESKLFEQRKIEETNDSEQQAKLEETKKLQAERLLMVVFKRIERKEKTLPQEKLLIDDVEQEENLNTSIFSTNTEENDLRESLLRATLIRHQEEKMRQRLLEKICIEQENDYGEMSNKQKKKKY</sequence>
<protein>
    <submittedName>
        <fullName evidence="3">A-kinase anchor protein 17A</fullName>
    </submittedName>
</protein>
<reference evidence="3" key="1">
    <citation type="submission" date="2024-02" db="UniProtKB">
        <authorList>
            <consortium name="WormBaseParasite"/>
        </authorList>
    </citation>
    <scope>IDENTIFICATION</scope>
</reference>
<proteinExistence type="predicted"/>
<dbReference type="InterPro" id="IPR056852">
    <property type="entry name" value="AK17A/B"/>
</dbReference>
<evidence type="ECO:0000313" key="2">
    <source>
        <dbReference type="Proteomes" id="UP000887575"/>
    </source>
</evidence>
<keyword evidence="1" id="KW-0175">Coiled coil</keyword>